<dbReference type="RefSeq" id="WP_069702805.1">
    <property type="nucleotide sequence ID" value="NZ_MJAT01000036.1"/>
</dbReference>
<dbReference type="PROSITE" id="PS51178">
    <property type="entry name" value="PASTA"/>
    <property type="match status" value="1"/>
</dbReference>
<dbReference type="PANTHER" id="PTHR30627:SF1">
    <property type="entry name" value="PEPTIDOGLYCAN D,D-TRANSPEPTIDASE FTSI"/>
    <property type="match status" value="1"/>
</dbReference>
<dbReference type="STRING" id="1390249.BHU72_07670"/>
<evidence type="ECO:0000259" key="5">
    <source>
        <dbReference type="PROSITE" id="PS51178"/>
    </source>
</evidence>
<dbReference type="InterPro" id="IPR012338">
    <property type="entry name" value="Beta-lactam/transpept-like"/>
</dbReference>
<dbReference type="SMART" id="SM00740">
    <property type="entry name" value="PASTA"/>
    <property type="match status" value="1"/>
</dbReference>
<evidence type="ECO:0000313" key="7">
    <source>
        <dbReference type="Proteomes" id="UP000095255"/>
    </source>
</evidence>
<accession>A0A1E5L3P7</accession>
<dbReference type="NCBIfam" id="TIGR02214">
    <property type="entry name" value="spoVD_pbp"/>
    <property type="match status" value="1"/>
</dbReference>
<dbReference type="InterPro" id="IPR001460">
    <property type="entry name" value="PCN-bd_Tpept"/>
</dbReference>
<feature type="transmembrane region" description="Helical" evidence="4">
    <location>
        <begin position="12"/>
        <end position="32"/>
    </location>
</feature>
<dbReference type="GO" id="GO:0005886">
    <property type="term" value="C:plasma membrane"/>
    <property type="evidence" value="ECO:0007669"/>
    <property type="project" value="TreeGrafter"/>
</dbReference>
<dbReference type="Gene3D" id="3.30.450.330">
    <property type="match status" value="1"/>
</dbReference>
<evidence type="ECO:0000256" key="1">
    <source>
        <dbReference type="ARBA" id="ARBA00004370"/>
    </source>
</evidence>
<dbReference type="Gene3D" id="3.40.710.10">
    <property type="entry name" value="DD-peptidase/beta-lactamase superfamily"/>
    <property type="match status" value="1"/>
</dbReference>
<dbReference type="OrthoDB" id="9804124at2"/>
<dbReference type="Proteomes" id="UP000095255">
    <property type="component" value="Unassembled WGS sequence"/>
</dbReference>
<keyword evidence="7" id="KW-1185">Reference proteome</keyword>
<dbReference type="Pfam" id="PF03717">
    <property type="entry name" value="PBP_dimer"/>
    <property type="match status" value="1"/>
</dbReference>
<keyword evidence="4" id="KW-1133">Transmembrane helix</keyword>
<dbReference type="SUPFAM" id="SSF54184">
    <property type="entry name" value="Penicillin-binding protein 2x (pbp-2x), c-terminal domain"/>
    <property type="match status" value="1"/>
</dbReference>
<dbReference type="SUPFAM" id="SSF56601">
    <property type="entry name" value="beta-lactamase/transpeptidase-like"/>
    <property type="match status" value="1"/>
</dbReference>
<gene>
    <name evidence="6" type="ORF">BHU72_07670</name>
</gene>
<dbReference type="GO" id="GO:0008658">
    <property type="term" value="F:penicillin binding"/>
    <property type="evidence" value="ECO:0007669"/>
    <property type="project" value="InterPro"/>
</dbReference>
<protein>
    <submittedName>
        <fullName evidence="6">Stage V sporulation protein D</fullName>
    </submittedName>
</protein>
<keyword evidence="4" id="KW-0812">Transmembrane</keyword>
<dbReference type="InterPro" id="IPR011927">
    <property type="entry name" value="SpoVD_pbp"/>
</dbReference>
<dbReference type="SUPFAM" id="SSF56519">
    <property type="entry name" value="Penicillin binding protein dimerisation domain"/>
    <property type="match status" value="1"/>
</dbReference>
<dbReference type="InterPro" id="IPR050515">
    <property type="entry name" value="Beta-lactam/transpept"/>
</dbReference>
<organism evidence="6 7">
    <name type="scientific">Desulfuribacillus stibiiarsenatis</name>
    <dbReference type="NCBI Taxonomy" id="1390249"/>
    <lineage>
        <taxon>Bacteria</taxon>
        <taxon>Bacillati</taxon>
        <taxon>Bacillota</taxon>
        <taxon>Desulfuribacillia</taxon>
        <taxon>Desulfuribacillales</taxon>
        <taxon>Desulfuribacillaceae</taxon>
        <taxon>Desulfuribacillus</taxon>
    </lineage>
</organism>
<dbReference type="Gene3D" id="3.90.1310.10">
    <property type="entry name" value="Penicillin-binding protein 2a (Domain 2)"/>
    <property type="match status" value="1"/>
</dbReference>
<feature type="domain" description="PASTA" evidence="5">
    <location>
        <begin position="579"/>
        <end position="637"/>
    </location>
</feature>
<name>A0A1E5L3P7_9FIRM</name>
<dbReference type="EMBL" id="MJAT01000036">
    <property type="protein sequence ID" value="OEH84706.1"/>
    <property type="molecule type" value="Genomic_DNA"/>
</dbReference>
<sequence>MRVTHMIIRKRTYIVLLMVIFIFVGLIFRLGYLQLYKTHWLTDKAEDLWRRDIPVEGKRGKILDQSEKELVYNISAPTVIAIPAQIKDKEMTAEKLAPILNMSQEKIFQLISKRTLMVYLAPGGRKISEDVANQILRLRLPGIALTEENRRYYPYGSLAAHVLGFTGIDNQGLTGIELVYDDKLKGQRGSISFFSDAKGREIPNERDFYKEPIHGLDLVLTLDLNIQKFVERELDKAIEKYNPEGIVALVMNPNTGAVLGMANRPTYFPSDYKNYPQEVYNRNLAIWKTFEPGSTFKIVTIAAALEEGKVNLKESFFDPGFILVANHRIRCWKAGGHGQQSFLQVVENSCNPGFVTLGQRLGEELLFSYIRKLGFGQKTNIDLPGEASGLLFKPSQVGPLELATTAFGQGVSVTPIQQVAAVSAIINGGQKVQPHIVKGWKDPVTNMYVIKNELEKGERVISAETSELVRLTLESVVANGTGKNAYIDGYRVGGKTGTAQKVGPDGRYLKNNHIVSFIGFAPADKPEVVVYVAVDNPQGIQFGGLVTAPIVKGIMEDTLQYLKVEKRKDQLELEYRYDDTRYYDVPNLIGQDIKDVRKNLQHFQLEIIGEGNKVINQLPKGDQRLPGDTMIRVYLGN</sequence>
<dbReference type="Pfam" id="PF00905">
    <property type="entry name" value="Transpeptidase"/>
    <property type="match status" value="1"/>
</dbReference>
<dbReference type="InterPro" id="IPR005543">
    <property type="entry name" value="PASTA_dom"/>
</dbReference>
<keyword evidence="3 4" id="KW-0472">Membrane</keyword>
<dbReference type="AlphaFoldDB" id="A0A1E5L3P7"/>
<reference evidence="6 7" key="1">
    <citation type="submission" date="2016-09" db="EMBL/GenBank/DDBJ databases">
        <title>Desulfuribacillus arsenicus sp. nov., an obligately anaerobic, dissimilatory arsenic- and antimonate-reducing bacterium isolated from anoxic sediments.</title>
        <authorList>
            <person name="Abin C.A."/>
            <person name="Hollibaugh J.T."/>
        </authorList>
    </citation>
    <scope>NUCLEOTIDE SEQUENCE [LARGE SCALE GENOMIC DNA]</scope>
    <source>
        <strain evidence="6 7">MLFW-2</strain>
    </source>
</reference>
<comment type="caution">
    <text evidence="6">The sequence shown here is derived from an EMBL/GenBank/DDBJ whole genome shotgun (WGS) entry which is preliminary data.</text>
</comment>
<evidence type="ECO:0000313" key="6">
    <source>
        <dbReference type="EMBL" id="OEH84706.1"/>
    </source>
</evidence>
<dbReference type="Pfam" id="PF03793">
    <property type="entry name" value="PASTA"/>
    <property type="match status" value="1"/>
</dbReference>
<dbReference type="GO" id="GO:0071555">
    <property type="term" value="P:cell wall organization"/>
    <property type="evidence" value="ECO:0007669"/>
    <property type="project" value="TreeGrafter"/>
</dbReference>
<comment type="subcellular location">
    <subcellularLocation>
        <location evidence="1">Membrane</location>
    </subcellularLocation>
</comment>
<comment type="similarity">
    <text evidence="2">Belongs to the transpeptidase family.</text>
</comment>
<evidence type="ECO:0000256" key="2">
    <source>
        <dbReference type="ARBA" id="ARBA00007171"/>
    </source>
</evidence>
<dbReference type="InterPro" id="IPR005311">
    <property type="entry name" value="PBP_dimer"/>
</dbReference>
<dbReference type="InterPro" id="IPR036138">
    <property type="entry name" value="PBP_dimer_sf"/>
</dbReference>
<evidence type="ECO:0000256" key="3">
    <source>
        <dbReference type="ARBA" id="ARBA00023136"/>
    </source>
</evidence>
<evidence type="ECO:0000256" key="4">
    <source>
        <dbReference type="SAM" id="Phobius"/>
    </source>
</evidence>
<dbReference type="PANTHER" id="PTHR30627">
    <property type="entry name" value="PEPTIDOGLYCAN D,D-TRANSPEPTIDASE"/>
    <property type="match status" value="1"/>
</dbReference>
<proteinExistence type="inferred from homology"/>